<reference evidence="2" key="1">
    <citation type="submission" date="2020-08" db="EMBL/GenBank/DDBJ databases">
        <title>Genome sequencing and assembly of the red palm weevil Rhynchophorus ferrugineus.</title>
        <authorList>
            <person name="Dias G.B."/>
            <person name="Bergman C.M."/>
            <person name="Manee M."/>
        </authorList>
    </citation>
    <scope>NUCLEOTIDE SEQUENCE</scope>
    <source>
        <strain evidence="2">AA-2017</strain>
        <tissue evidence="2">Whole larva</tissue>
    </source>
</reference>
<gene>
    <name evidence="2" type="ORF">GWI33_013939</name>
</gene>
<evidence type="ECO:0000256" key="1">
    <source>
        <dbReference type="SAM" id="MobiDB-lite"/>
    </source>
</evidence>
<dbReference type="InterPro" id="IPR043313">
    <property type="entry name" value="LRMDA"/>
</dbReference>
<dbReference type="PANTHER" id="PTHR46282">
    <property type="entry name" value="LEUCINE-RICH MELANOCYTE DIFFERENTIATION-ASSOCIATED PROTEIN"/>
    <property type="match status" value="1"/>
</dbReference>
<evidence type="ECO:0000313" key="3">
    <source>
        <dbReference type="Proteomes" id="UP000625711"/>
    </source>
</evidence>
<accession>A0A834I634</accession>
<dbReference type="EMBL" id="JAACXV010013476">
    <property type="protein sequence ID" value="KAF7273352.1"/>
    <property type="molecule type" value="Genomic_DNA"/>
</dbReference>
<proteinExistence type="predicted"/>
<dbReference type="Proteomes" id="UP000625711">
    <property type="component" value="Unassembled WGS sequence"/>
</dbReference>
<dbReference type="AlphaFoldDB" id="A0A834I634"/>
<dbReference type="Gene3D" id="3.80.10.10">
    <property type="entry name" value="Ribonuclease Inhibitor"/>
    <property type="match status" value="1"/>
</dbReference>
<keyword evidence="3" id="KW-1185">Reference proteome</keyword>
<dbReference type="SUPFAM" id="SSF52058">
    <property type="entry name" value="L domain-like"/>
    <property type="match status" value="1"/>
</dbReference>
<dbReference type="OrthoDB" id="10251250at2759"/>
<organism evidence="2 3">
    <name type="scientific">Rhynchophorus ferrugineus</name>
    <name type="common">Red palm weevil</name>
    <name type="synonym">Curculio ferrugineus</name>
    <dbReference type="NCBI Taxonomy" id="354439"/>
    <lineage>
        <taxon>Eukaryota</taxon>
        <taxon>Metazoa</taxon>
        <taxon>Ecdysozoa</taxon>
        <taxon>Arthropoda</taxon>
        <taxon>Hexapoda</taxon>
        <taxon>Insecta</taxon>
        <taxon>Pterygota</taxon>
        <taxon>Neoptera</taxon>
        <taxon>Endopterygota</taxon>
        <taxon>Coleoptera</taxon>
        <taxon>Polyphaga</taxon>
        <taxon>Cucujiformia</taxon>
        <taxon>Curculionidae</taxon>
        <taxon>Dryophthorinae</taxon>
        <taxon>Rhynchophorus</taxon>
    </lineage>
</organism>
<evidence type="ECO:0000313" key="2">
    <source>
        <dbReference type="EMBL" id="KAF7273352.1"/>
    </source>
</evidence>
<sequence length="302" mass="34921">MSRGLSNQPQGQTDQGVNLFEDISEVWRDPPEEVVSSSQPSIIKRETVSNALTNIFCNEMQTTEMTNLGHILMGRTEDRDDKVEDSDLTRLSFADQKLDQMPRLICDEFGTRVKTLDISNNSFRNIDFLERFKELTSLILDKNPISSHDANIPWLPHLELLYLNFCRISDLYWVESLRYNCPNLKYLSLMGNPVAHSPATGGCIYEYLRYRLYVISVLPKLVHLDDKQITDDERKESRKMYPRPVLQNMVKSTRRQLPRYFRNWTNRMGNLFSGASSNRNTTRRPTSLASDHSHGGQNNVVI</sequence>
<feature type="region of interest" description="Disordered" evidence="1">
    <location>
        <begin position="272"/>
        <end position="302"/>
    </location>
</feature>
<dbReference type="InterPro" id="IPR032675">
    <property type="entry name" value="LRR_dom_sf"/>
</dbReference>
<dbReference type="PANTHER" id="PTHR46282:SF1">
    <property type="entry name" value="LEUCINE-RICH REPEAT-CONTAINING PROTEIN 72-LIKE"/>
    <property type="match status" value="1"/>
</dbReference>
<dbReference type="Pfam" id="PF14580">
    <property type="entry name" value="LRR_9"/>
    <property type="match status" value="1"/>
</dbReference>
<comment type="caution">
    <text evidence="2">The sequence shown here is derived from an EMBL/GenBank/DDBJ whole genome shotgun (WGS) entry which is preliminary data.</text>
</comment>
<protein>
    <submittedName>
        <fullName evidence="2">Uncharacterized protein</fullName>
    </submittedName>
</protein>
<name>A0A834I634_RHYFE</name>